<dbReference type="Proteomes" id="UP000198287">
    <property type="component" value="Unassembled WGS sequence"/>
</dbReference>
<dbReference type="InterPro" id="IPR011989">
    <property type="entry name" value="ARM-like"/>
</dbReference>
<comment type="caution">
    <text evidence="19">The sequence shown here is derived from an EMBL/GenBank/DDBJ whole genome shotgun (WGS) entry which is preliminary data.</text>
</comment>
<comment type="similarity">
    <text evidence="5">Belongs to the synembryn family.</text>
</comment>
<evidence type="ECO:0000256" key="1">
    <source>
        <dbReference type="ARBA" id="ARBA00001971"/>
    </source>
</evidence>
<dbReference type="EMBL" id="LNIX01000007">
    <property type="protein sequence ID" value="OXA51457.1"/>
    <property type="molecule type" value="Genomic_DNA"/>
</dbReference>
<evidence type="ECO:0000256" key="11">
    <source>
        <dbReference type="ARBA" id="ARBA00022824"/>
    </source>
</evidence>
<evidence type="ECO:0000256" key="7">
    <source>
        <dbReference type="ARBA" id="ARBA00022490"/>
    </source>
</evidence>
<dbReference type="CDD" id="cd20628">
    <property type="entry name" value="CYP4"/>
    <property type="match status" value="1"/>
</dbReference>
<dbReference type="SUPFAM" id="SSF48264">
    <property type="entry name" value="Cytochrome P450"/>
    <property type="match status" value="1"/>
</dbReference>
<dbReference type="GO" id="GO:0005506">
    <property type="term" value="F:iron ion binding"/>
    <property type="evidence" value="ECO:0007669"/>
    <property type="project" value="InterPro"/>
</dbReference>
<sequence>MILNLVQENPFLSLISILTVLVVSLITKVFYTGDKRFHELSKVIPGPKQSPLIGNSFELLGSASEILLKFSKWTNQYGPRVIYRIGSYWMVTLSGAKDLEKVLSSTTETKKGIDYEQFIPWLGEGLLISNGIIFFDMRVLIEKGLYQYIANFLGKKWSQRRKILTAAFHFKILENFVDIFNDHAKNFVNLLKKQFLNGEKFDIAQFITECTLEIICETAMGVKMSSQTEHGKKYIRALSRMKELQLYRSLRPWLESKLIWDTFSYGKEEQKLITILHAFTNEVIIERKKQFLADRSEKNLSAVESNCGKTRLALLDLMFEAQLNGEAFDDAGIREEAETFMFGGHDTTATAAGFTIFHIGNHPEVQVKLQEELDEVFGKGEAMRPVTLDDLSKLKYLECCIKESMRLTAPVPMTSRSVVTELELEKGVTLPPKTLVLFFPFELHRDPEVFPNPLAYKPERFLPENSIGRNSFAYLPFSAGPRNCIGQKFAMIEEKILLATIFLKAFLFRFAPLTGESPLHLTKQIHPSLKDSILAMDNKTLQVIISGPSAECLVALTEFNNIHEKNKDFKEIDRKTKEQLWDALFSRMKPQNVDGDEEDRIVQSCLHSLRILSRDKDTLEKVMTEDRVTTLLALSGLYLPHDELKPSDNNTKAKKVAGPKDRPKSVEGLKAIFNMVFQSQTLQVMFMTDGILTHLIKRIEDFTSFSNGGSSNLEYPHEFQYFVGRILFLITALCQDIAPAKVRNSLNGLPILASYLESKMESIICPSTTTNNFDNFDNLAADIVCEILKVLYNLISDMIPKTKKSESFESEIDREDLEQLKRITCATRILLLNTTNPNFTISGNLIEVESKKQDIRRHSIDLLAAVPAPCFDEFVPMIATGSQQQQSTSFAASYLEHDMTAVEATLLYLNEKLDAVKQSSISTDYIAPPLLALHNMSIGHRAIRKYLKKRILPPLKRKDVENLPEEGKTIRNKLVALLTSPITHITDLVANLLFILCKEKVGKLVKYTGYGNAAGLLANKGLMLGGQGPPPGKYSDSDSDDGSDLDEYREVEHMINHIEGRIHQDRPDPMEGMTDEQKEHEAMKLIRAIDKMDRCSGGIRPCRIGADGRPEPIQHVLQLQEALENPLKGLRRDDTDSDSD</sequence>
<dbReference type="InterPro" id="IPR008376">
    <property type="entry name" value="Chaperone_Ric-8_A/B"/>
</dbReference>
<dbReference type="Pfam" id="PF00067">
    <property type="entry name" value="p450"/>
    <property type="match status" value="1"/>
</dbReference>
<dbReference type="SUPFAM" id="SSF48371">
    <property type="entry name" value="ARM repeat"/>
    <property type="match status" value="1"/>
</dbReference>
<gene>
    <name evidence="19" type="ORF">Fcan01_13018</name>
</gene>
<dbReference type="InterPro" id="IPR019318">
    <property type="entry name" value="Gua_nucleotide_exch_fac_Ric8"/>
</dbReference>
<dbReference type="InterPro" id="IPR001128">
    <property type="entry name" value="Cyt_P450"/>
</dbReference>
<comment type="cofactor">
    <cofactor evidence="1">
        <name>heme</name>
        <dbReference type="ChEBI" id="CHEBI:30413"/>
    </cofactor>
</comment>
<dbReference type="InterPro" id="IPR036396">
    <property type="entry name" value="Cyt_P450_sf"/>
</dbReference>
<dbReference type="PANTHER" id="PTHR24291:SF189">
    <property type="entry name" value="CYTOCHROME P450 4C3-RELATED"/>
    <property type="match status" value="1"/>
</dbReference>
<keyword evidence="20" id="KW-1185">Reference proteome</keyword>
<evidence type="ECO:0000313" key="20">
    <source>
        <dbReference type="Proteomes" id="UP000198287"/>
    </source>
</evidence>
<dbReference type="GO" id="GO:0005789">
    <property type="term" value="C:endoplasmic reticulum membrane"/>
    <property type="evidence" value="ECO:0007669"/>
    <property type="project" value="UniProtKB-SubCell"/>
</dbReference>
<dbReference type="Gene3D" id="1.25.10.10">
    <property type="entry name" value="Leucine-rich Repeat Variant"/>
    <property type="match status" value="1"/>
</dbReference>
<dbReference type="InterPro" id="IPR016024">
    <property type="entry name" value="ARM-type_fold"/>
</dbReference>
<evidence type="ECO:0000256" key="18">
    <source>
        <dbReference type="SAM" id="Phobius"/>
    </source>
</evidence>
<keyword evidence="7" id="KW-0963">Cytoplasm</keyword>
<dbReference type="OrthoDB" id="1470350at2759"/>
<evidence type="ECO:0000256" key="3">
    <source>
        <dbReference type="ARBA" id="ARBA00004544"/>
    </source>
</evidence>
<evidence type="ECO:0000256" key="12">
    <source>
        <dbReference type="ARBA" id="ARBA00022848"/>
    </source>
</evidence>
<keyword evidence="16 18" id="KW-0472">Membrane</keyword>
<evidence type="ECO:0000256" key="17">
    <source>
        <dbReference type="ARBA" id="ARBA00023186"/>
    </source>
</evidence>
<name>A0A226E3B3_FOLCA</name>
<dbReference type="InterPro" id="IPR050196">
    <property type="entry name" value="Cytochrome_P450_Monoox"/>
</dbReference>
<evidence type="ECO:0000313" key="19">
    <source>
        <dbReference type="EMBL" id="OXA51457.1"/>
    </source>
</evidence>
<organism evidence="19 20">
    <name type="scientific">Folsomia candida</name>
    <name type="common">Springtail</name>
    <dbReference type="NCBI Taxonomy" id="158441"/>
    <lineage>
        <taxon>Eukaryota</taxon>
        <taxon>Metazoa</taxon>
        <taxon>Ecdysozoa</taxon>
        <taxon>Arthropoda</taxon>
        <taxon>Hexapoda</taxon>
        <taxon>Collembola</taxon>
        <taxon>Entomobryomorpha</taxon>
        <taxon>Isotomoidea</taxon>
        <taxon>Isotomidae</taxon>
        <taxon>Proisotominae</taxon>
        <taxon>Folsomia</taxon>
    </lineage>
</organism>
<keyword evidence="14" id="KW-0408">Iron</keyword>
<dbReference type="PROSITE" id="PS00086">
    <property type="entry name" value="CYTOCHROME_P450"/>
    <property type="match status" value="1"/>
</dbReference>
<dbReference type="GO" id="GO:0005085">
    <property type="term" value="F:guanyl-nucleotide exchange factor activity"/>
    <property type="evidence" value="ECO:0007669"/>
    <property type="project" value="UniProtKB-KW"/>
</dbReference>
<evidence type="ECO:0000256" key="6">
    <source>
        <dbReference type="ARBA" id="ARBA00010617"/>
    </source>
</evidence>
<keyword evidence="12" id="KW-0492">Microsome</keyword>
<dbReference type="GO" id="GO:0005938">
    <property type="term" value="C:cell cortex"/>
    <property type="evidence" value="ECO:0007669"/>
    <property type="project" value="UniProtKB-SubCell"/>
</dbReference>
<evidence type="ECO:0000256" key="13">
    <source>
        <dbReference type="ARBA" id="ARBA00023002"/>
    </source>
</evidence>
<dbReference type="Pfam" id="PF10165">
    <property type="entry name" value="Ric8"/>
    <property type="match status" value="1"/>
</dbReference>
<comment type="similarity">
    <text evidence="6">Belongs to the cytochrome P450 family.</text>
</comment>
<evidence type="ECO:0000256" key="14">
    <source>
        <dbReference type="ARBA" id="ARBA00023004"/>
    </source>
</evidence>
<keyword evidence="11" id="KW-0256">Endoplasmic reticulum</keyword>
<keyword evidence="10" id="KW-0479">Metal-binding</keyword>
<keyword evidence="8" id="KW-0349">Heme</keyword>
<evidence type="ECO:0000256" key="16">
    <source>
        <dbReference type="ARBA" id="ARBA00023136"/>
    </source>
</evidence>
<dbReference type="InterPro" id="IPR017972">
    <property type="entry name" value="Cyt_P450_CS"/>
</dbReference>
<dbReference type="Gene3D" id="1.10.630.10">
    <property type="entry name" value="Cytochrome P450"/>
    <property type="match status" value="1"/>
</dbReference>
<keyword evidence="17" id="KW-0143">Chaperone</keyword>
<dbReference type="PANTHER" id="PTHR24291">
    <property type="entry name" value="CYTOCHROME P450 FAMILY 4"/>
    <property type="match status" value="1"/>
</dbReference>
<keyword evidence="18" id="KW-1133">Transmembrane helix</keyword>
<evidence type="ECO:0000256" key="4">
    <source>
        <dbReference type="ARBA" id="ARBA00004586"/>
    </source>
</evidence>
<dbReference type="GO" id="GO:0004497">
    <property type="term" value="F:monooxygenase activity"/>
    <property type="evidence" value="ECO:0007669"/>
    <property type="project" value="UniProtKB-KW"/>
</dbReference>
<accession>A0A226E3B3</accession>
<dbReference type="GO" id="GO:0020037">
    <property type="term" value="F:heme binding"/>
    <property type="evidence" value="ECO:0007669"/>
    <property type="project" value="InterPro"/>
</dbReference>
<feature type="transmembrane region" description="Helical" evidence="18">
    <location>
        <begin position="12"/>
        <end position="31"/>
    </location>
</feature>
<dbReference type="AlphaFoldDB" id="A0A226E3B3"/>
<proteinExistence type="inferred from homology"/>
<keyword evidence="15" id="KW-0503">Monooxygenase</keyword>
<evidence type="ECO:0000256" key="9">
    <source>
        <dbReference type="ARBA" id="ARBA00022658"/>
    </source>
</evidence>
<evidence type="ECO:0000256" key="15">
    <source>
        <dbReference type="ARBA" id="ARBA00023033"/>
    </source>
</evidence>
<protein>
    <submittedName>
        <fullName evidence="19">Cytochrome P450 4V2</fullName>
    </submittedName>
</protein>
<evidence type="ECO:0000256" key="8">
    <source>
        <dbReference type="ARBA" id="ARBA00022617"/>
    </source>
</evidence>
<dbReference type="GO" id="GO:0016705">
    <property type="term" value="F:oxidoreductase activity, acting on paired donors, with incorporation or reduction of molecular oxygen"/>
    <property type="evidence" value="ECO:0007669"/>
    <property type="project" value="InterPro"/>
</dbReference>
<evidence type="ECO:0000256" key="10">
    <source>
        <dbReference type="ARBA" id="ARBA00022723"/>
    </source>
</evidence>
<reference evidence="19 20" key="1">
    <citation type="submission" date="2015-12" db="EMBL/GenBank/DDBJ databases">
        <title>The genome of Folsomia candida.</title>
        <authorList>
            <person name="Faddeeva A."/>
            <person name="Derks M.F."/>
            <person name="Anvar Y."/>
            <person name="Smit S."/>
            <person name="Van Straalen N."/>
            <person name="Roelofs D."/>
        </authorList>
    </citation>
    <scope>NUCLEOTIDE SEQUENCE [LARGE SCALE GENOMIC DNA]</scope>
    <source>
        <strain evidence="19 20">VU population</strain>
        <tissue evidence="19">Whole body</tissue>
    </source>
</reference>
<keyword evidence="13" id="KW-0560">Oxidoreductase</keyword>
<dbReference type="PRINTS" id="PR01802">
    <property type="entry name" value="SYNEMBRYN"/>
</dbReference>
<keyword evidence="18" id="KW-0812">Transmembrane</keyword>
<comment type="subcellular location">
    <subcellularLocation>
        <location evidence="3">Cytoplasm</location>
        <location evidence="3">Cell cortex</location>
    </subcellularLocation>
    <subcellularLocation>
        <location evidence="4">Endoplasmic reticulum membrane</location>
    </subcellularLocation>
    <subcellularLocation>
        <location evidence="2">Microsome membrane</location>
    </subcellularLocation>
</comment>
<keyword evidence="9" id="KW-0344">Guanine-nucleotide releasing factor</keyword>
<evidence type="ECO:0000256" key="2">
    <source>
        <dbReference type="ARBA" id="ARBA00004524"/>
    </source>
</evidence>
<evidence type="ECO:0000256" key="5">
    <source>
        <dbReference type="ARBA" id="ARBA00009049"/>
    </source>
</evidence>